<feature type="compositionally biased region" description="Polar residues" evidence="3">
    <location>
        <begin position="38"/>
        <end position="47"/>
    </location>
</feature>
<protein>
    <submittedName>
        <fullName evidence="5">S100 calcium binding protein U</fullName>
    </submittedName>
</protein>
<reference evidence="5" key="2">
    <citation type="submission" date="2016-06" db="EMBL/GenBank/DDBJ databases">
        <title>The genome of a short-lived fish provides insights into sex chromosome evolution and the genetic control of aging.</title>
        <authorList>
            <person name="Reichwald K."/>
            <person name="Felder M."/>
            <person name="Petzold A."/>
            <person name="Koch P."/>
            <person name="Groth M."/>
            <person name="Platzer M."/>
        </authorList>
    </citation>
    <scope>NUCLEOTIDE SEQUENCE</scope>
    <source>
        <tissue evidence="5">Brain</tissue>
    </source>
</reference>
<dbReference type="SMART" id="SM01394">
    <property type="entry name" value="S_100"/>
    <property type="match status" value="1"/>
</dbReference>
<dbReference type="GO" id="GO:0005509">
    <property type="term" value="F:calcium ion binding"/>
    <property type="evidence" value="ECO:0007669"/>
    <property type="project" value="InterPro"/>
</dbReference>
<dbReference type="PROSITE" id="PS00018">
    <property type="entry name" value="EF_HAND_1"/>
    <property type="match status" value="1"/>
</dbReference>
<dbReference type="InterPro" id="IPR011992">
    <property type="entry name" value="EF-hand-dom_pair"/>
</dbReference>
<dbReference type="InterPro" id="IPR034325">
    <property type="entry name" value="S-100_dom"/>
</dbReference>
<evidence type="ECO:0000256" key="1">
    <source>
        <dbReference type="ARBA" id="ARBA00022723"/>
    </source>
</evidence>
<evidence type="ECO:0000256" key="2">
    <source>
        <dbReference type="ARBA" id="ARBA00022837"/>
    </source>
</evidence>
<feature type="domain" description="EF-hand" evidence="4">
    <location>
        <begin position="43"/>
        <end position="78"/>
    </location>
</feature>
<dbReference type="SUPFAM" id="SSF47473">
    <property type="entry name" value="EF-hand"/>
    <property type="match status" value="1"/>
</dbReference>
<reference evidence="5" key="1">
    <citation type="submission" date="2016-05" db="EMBL/GenBank/DDBJ databases">
        <authorList>
            <person name="Lavstsen T."/>
            <person name="Jespersen J.S."/>
        </authorList>
    </citation>
    <scope>NUCLEOTIDE SEQUENCE</scope>
    <source>
        <tissue evidence="5">Brain</tissue>
    </source>
</reference>
<dbReference type="PANTHER" id="PTHR11639:SF115">
    <property type="entry name" value="S100 CALCIUM-BINDING PROTEIN U-RELATED"/>
    <property type="match status" value="1"/>
</dbReference>
<accession>A0A1A7YPM5</accession>
<dbReference type="InterPro" id="IPR002048">
    <property type="entry name" value="EF_hand_dom"/>
</dbReference>
<organism evidence="5">
    <name type="scientific">Iconisemion striatum</name>
    <dbReference type="NCBI Taxonomy" id="60296"/>
    <lineage>
        <taxon>Eukaryota</taxon>
        <taxon>Metazoa</taxon>
        <taxon>Chordata</taxon>
        <taxon>Craniata</taxon>
        <taxon>Vertebrata</taxon>
        <taxon>Euteleostomi</taxon>
        <taxon>Actinopterygii</taxon>
        <taxon>Neopterygii</taxon>
        <taxon>Teleostei</taxon>
        <taxon>Neoteleostei</taxon>
        <taxon>Acanthomorphata</taxon>
        <taxon>Ovalentaria</taxon>
        <taxon>Atherinomorphae</taxon>
        <taxon>Cyprinodontiformes</taxon>
        <taxon>Nothobranchiidae</taxon>
        <taxon>Iconisemion</taxon>
    </lineage>
</organism>
<gene>
    <name evidence="5" type="primary">S100U</name>
</gene>
<dbReference type="EMBL" id="HADX01009929">
    <property type="protein sequence ID" value="SBP32161.1"/>
    <property type="molecule type" value="Transcribed_RNA"/>
</dbReference>
<evidence type="ECO:0000259" key="4">
    <source>
        <dbReference type="PROSITE" id="PS50222"/>
    </source>
</evidence>
<name>A0A1A7YPM5_9TELE</name>
<dbReference type="PANTHER" id="PTHR11639">
    <property type="entry name" value="S100 CALCIUM-BINDING PROTEIN"/>
    <property type="match status" value="1"/>
</dbReference>
<evidence type="ECO:0000313" key="5">
    <source>
        <dbReference type="EMBL" id="SBP32161.1"/>
    </source>
</evidence>
<dbReference type="CDD" id="cd00213">
    <property type="entry name" value="S-100"/>
    <property type="match status" value="1"/>
</dbReference>
<dbReference type="GO" id="GO:0046914">
    <property type="term" value="F:transition metal ion binding"/>
    <property type="evidence" value="ECO:0007669"/>
    <property type="project" value="InterPro"/>
</dbReference>
<keyword evidence="2" id="KW-0106">Calcium</keyword>
<proteinExistence type="predicted"/>
<dbReference type="GO" id="GO:0048471">
    <property type="term" value="C:perinuclear region of cytoplasm"/>
    <property type="evidence" value="ECO:0007669"/>
    <property type="project" value="TreeGrafter"/>
</dbReference>
<dbReference type="GO" id="GO:0048306">
    <property type="term" value="F:calcium-dependent protein binding"/>
    <property type="evidence" value="ECO:0007669"/>
    <property type="project" value="TreeGrafter"/>
</dbReference>
<dbReference type="InterPro" id="IPR018247">
    <property type="entry name" value="EF_Hand_1_Ca_BS"/>
</dbReference>
<feature type="region of interest" description="Disordered" evidence="3">
    <location>
        <begin position="38"/>
        <end position="59"/>
    </location>
</feature>
<evidence type="ECO:0000256" key="3">
    <source>
        <dbReference type="SAM" id="MobiDB-lite"/>
    </source>
</evidence>
<keyword evidence="1" id="KW-0479">Metal-binding</keyword>
<dbReference type="InterPro" id="IPR013787">
    <property type="entry name" value="S100_Ca-bd_sub"/>
</dbReference>
<dbReference type="AlphaFoldDB" id="A0A1A7YPM5"/>
<dbReference type="GO" id="GO:0005615">
    <property type="term" value="C:extracellular space"/>
    <property type="evidence" value="ECO:0007669"/>
    <property type="project" value="TreeGrafter"/>
</dbReference>
<dbReference type="PROSITE" id="PS50222">
    <property type="entry name" value="EF_HAND_2"/>
    <property type="match status" value="1"/>
</dbReference>
<dbReference type="Gene3D" id="1.10.238.10">
    <property type="entry name" value="EF-hand"/>
    <property type="match status" value="1"/>
</dbReference>
<sequence>MESAIKTIVTTFVSSARGKENLNSKSFQKLVQKQFSGTMEDTDSSSAIKEMQQGLDENSDGKVSFEEYLSLIGYVANAMSERKCGSNAEAS</sequence>